<dbReference type="HOGENOM" id="CLU_1722614_0_0_1"/>
<name>A0A0C9V4B3_9AGAM</name>
<reference evidence="1 2" key="1">
    <citation type="submission" date="2014-04" db="EMBL/GenBank/DDBJ databases">
        <title>Evolutionary Origins and Diversification of the Mycorrhizal Mutualists.</title>
        <authorList>
            <consortium name="DOE Joint Genome Institute"/>
            <consortium name="Mycorrhizal Genomics Consortium"/>
            <person name="Kohler A."/>
            <person name="Kuo A."/>
            <person name="Nagy L.G."/>
            <person name="Floudas D."/>
            <person name="Copeland A."/>
            <person name="Barry K.W."/>
            <person name="Cichocki N."/>
            <person name="Veneault-Fourrey C."/>
            <person name="LaButti K."/>
            <person name="Lindquist E.A."/>
            <person name="Lipzen A."/>
            <person name="Lundell T."/>
            <person name="Morin E."/>
            <person name="Murat C."/>
            <person name="Riley R."/>
            <person name="Ohm R."/>
            <person name="Sun H."/>
            <person name="Tunlid A."/>
            <person name="Henrissat B."/>
            <person name="Grigoriev I.V."/>
            <person name="Hibbett D.S."/>
            <person name="Martin F."/>
        </authorList>
    </citation>
    <scope>NUCLEOTIDE SEQUENCE [LARGE SCALE GENOMIC DNA]</scope>
    <source>
        <strain evidence="1 2">MD-312</strain>
    </source>
</reference>
<gene>
    <name evidence="1" type="ORF">HYDPIDRAFT_170300</name>
</gene>
<proteinExistence type="predicted"/>
<dbReference type="EMBL" id="KN839874">
    <property type="protein sequence ID" value="KIJ60254.1"/>
    <property type="molecule type" value="Genomic_DNA"/>
</dbReference>
<evidence type="ECO:0000313" key="1">
    <source>
        <dbReference type="EMBL" id="KIJ60254.1"/>
    </source>
</evidence>
<protein>
    <submittedName>
        <fullName evidence="1">Unplaced genomic scaffold scaffold_40, whole genome shotgun sequence</fullName>
    </submittedName>
</protein>
<evidence type="ECO:0000313" key="2">
    <source>
        <dbReference type="Proteomes" id="UP000053820"/>
    </source>
</evidence>
<accession>A0A0C9V4B3</accession>
<organism evidence="1 2">
    <name type="scientific">Hydnomerulius pinastri MD-312</name>
    <dbReference type="NCBI Taxonomy" id="994086"/>
    <lineage>
        <taxon>Eukaryota</taxon>
        <taxon>Fungi</taxon>
        <taxon>Dikarya</taxon>
        <taxon>Basidiomycota</taxon>
        <taxon>Agaricomycotina</taxon>
        <taxon>Agaricomycetes</taxon>
        <taxon>Agaricomycetidae</taxon>
        <taxon>Boletales</taxon>
        <taxon>Boletales incertae sedis</taxon>
        <taxon>Leucogyrophana</taxon>
    </lineage>
</organism>
<keyword evidence="2" id="KW-1185">Reference proteome</keyword>
<dbReference type="AlphaFoldDB" id="A0A0C9V4B3"/>
<sequence>MPKDVCQNLHSHENNRKFSILSVIAQLWGQGQNLTGNELVNKWMDMQVDEPAGSDQGEEDTVTHDELGTFTLYYNFCGDVSGNIIHECTLCKAMMCEQVIKHGAGCIMKAGKCSSEPQSQANRASELKKLWLTQSPCDYQENIMFLSTSYLM</sequence>
<dbReference type="Proteomes" id="UP000053820">
    <property type="component" value="Unassembled WGS sequence"/>
</dbReference>